<keyword evidence="2" id="KW-1185">Reference proteome</keyword>
<dbReference type="AlphaFoldDB" id="A0A7X6B8K2"/>
<comment type="caution">
    <text evidence="1">The sequence shown here is derived from an EMBL/GenBank/DDBJ whole genome shotgun (WGS) entry which is preliminary data.</text>
</comment>
<proteinExistence type="predicted"/>
<dbReference type="Proteomes" id="UP000535078">
    <property type="component" value="Unassembled WGS sequence"/>
</dbReference>
<accession>A0A7X6B8K2</accession>
<dbReference type="RefSeq" id="WP_167921295.1">
    <property type="nucleotide sequence ID" value="NZ_JAATIT010000002.1"/>
</dbReference>
<protein>
    <submittedName>
        <fullName evidence="1">Redox-regulated HSP33 family molecular chaperone</fullName>
    </submittedName>
</protein>
<name>A0A7X6B8K2_9SPHN</name>
<reference evidence="1 2" key="1">
    <citation type="submission" date="2020-03" db="EMBL/GenBank/DDBJ databases">
        <title>Genomic Encyclopedia of Type Strains, Phase IV (KMG-IV): sequencing the most valuable type-strain genomes for metagenomic binning, comparative biology and taxonomic classification.</title>
        <authorList>
            <person name="Goeker M."/>
        </authorList>
    </citation>
    <scope>NUCLEOTIDE SEQUENCE [LARGE SCALE GENOMIC DNA]</scope>
    <source>
        <strain evidence="1 2">DSM 25229</strain>
    </source>
</reference>
<dbReference type="EMBL" id="JAATIT010000002">
    <property type="protein sequence ID" value="NJB89840.1"/>
    <property type="molecule type" value="Genomic_DNA"/>
</dbReference>
<evidence type="ECO:0000313" key="2">
    <source>
        <dbReference type="Proteomes" id="UP000535078"/>
    </source>
</evidence>
<sequence length="70" mass="7541">MRLVTFNDPFGDPVIVNIDLIRTMDGDTDNSGPLTDIFFDADHKQTVRGSLSETSEAIMTAAGKQRLAGG</sequence>
<gene>
    <name evidence="1" type="ORF">GGR90_002015</name>
</gene>
<organism evidence="1 2">
    <name type="scientific">Sphingopyxis italica</name>
    <dbReference type="NCBI Taxonomy" id="1129133"/>
    <lineage>
        <taxon>Bacteria</taxon>
        <taxon>Pseudomonadati</taxon>
        <taxon>Pseudomonadota</taxon>
        <taxon>Alphaproteobacteria</taxon>
        <taxon>Sphingomonadales</taxon>
        <taxon>Sphingomonadaceae</taxon>
        <taxon>Sphingopyxis</taxon>
    </lineage>
</organism>
<evidence type="ECO:0000313" key="1">
    <source>
        <dbReference type="EMBL" id="NJB89840.1"/>
    </source>
</evidence>